<dbReference type="AlphaFoldDB" id="A0A128FC06"/>
<evidence type="ECO:0000259" key="4">
    <source>
        <dbReference type="Pfam" id="PF01420"/>
    </source>
</evidence>
<dbReference type="InterPro" id="IPR052021">
    <property type="entry name" value="Type-I_RS_S_subunit"/>
</dbReference>
<sequence>MWQVKKLIDVCEVVAGQSPEGKYYNTDRIGLPFYQGKKEYGDKYLKPPVKWTSKVTKIALDGDILMSVRAPVGPINIATEEICIGRGLAAIRAKHIDQSFLYFFLLSIQKNLIGSDGAVFNSINKKQIESIRISLPTLEVQKQIVSKLDAIFSDIKKAKQNAEKNLENTGELFESFCQNSIFSKHTKPNCTVLDAAKKEKGSMRTGPFGSQLLKKEIVDNGIAVLGIDNTVNNEFKWGGQRFITPEKFEELSKFEVKPKDVLITIMGTCGRCAIVPDDIPKTINTKHICCITLDQSKCLPEYLHIYFLHHPIARKYLLIRAKGAIMAGLNMGIIKELPLVLPSIEEQRKLIDQVAFIKNETSRLKLVYTNKIKALDELKQSVLQQAFSGKL</sequence>
<organism evidence="5 6">
    <name type="scientific">Grimontia marina</name>
    <dbReference type="NCBI Taxonomy" id="646534"/>
    <lineage>
        <taxon>Bacteria</taxon>
        <taxon>Pseudomonadati</taxon>
        <taxon>Pseudomonadota</taxon>
        <taxon>Gammaproteobacteria</taxon>
        <taxon>Vibrionales</taxon>
        <taxon>Vibrionaceae</taxon>
        <taxon>Grimontia</taxon>
    </lineage>
</organism>
<evidence type="ECO:0000256" key="3">
    <source>
        <dbReference type="ARBA" id="ARBA00023125"/>
    </source>
</evidence>
<evidence type="ECO:0000256" key="2">
    <source>
        <dbReference type="ARBA" id="ARBA00022747"/>
    </source>
</evidence>
<dbReference type="Proteomes" id="UP000073601">
    <property type="component" value="Unassembled WGS sequence"/>
</dbReference>
<dbReference type="GO" id="GO:0003677">
    <property type="term" value="F:DNA binding"/>
    <property type="evidence" value="ECO:0007669"/>
    <property type="project" value="UniProtKB-KW"/>
</dbReference>
<protein>
    <submittedName>
        <fullName evidence="5">Type-1 restriction enzyme EcoKI specificity protein</fullName>
    </submittedName>
</protein>
<dbReference type="SUPFAM" id="SSF116734">
    <property type="entry name" value="DNA methylase specificity domain"/>
    <property type="match status" value="2"/>
</dbReference>
<dbReference type="PANTHER" id="PTHR30408:SF12">
    <property type="entry name" value="TYPE I RESTRICTION ENZYME MJAVIII SPECIFICITY SUBUNIT"/>
    <property type="match status" value="1"/>
</dbReference>
<evidence type="ECO:0000313" key="5">
    <source>
        <dbReference type="EMBL" id="CZF83864.1"/>
    </source>
</evidence>
<dbReference type="RefSeq" id="WP_062710950.1">
    <property type="nucleotide sequence ID" value="NZ_CAWRCI010000026.1"/>
</dbReference>
<gene>
    <name evidence="5" type="primary">hsdS</name>
    <name evidence="5" type="ORF">GMA8713_02835</name>
</gene>
<keyword evidence="6" id="KW-1185">Reference proteome</keyword>
<proteinExistence type="inferred from homology"/>
<keyword evidence="2" id="KW-0680">Restriction system</keyword>
<evidence type="ECO:0000256" key="1">
    <source>
        <dbReference type="ARBA" id="ARBA00010923"/>
    </source>
</evidence>
<dbReference type="OrthoDB" id="9798929at2"/>
<accession>A0A128FC06</accession>
<dbReference type="Gene3D" id="3.90.220.20">
    <property type="entry name" value="DNA methylase specificity domains"/>
    <property type="match status" value="2"/>
</dbReference>
<dbReference type="CDD" id="cd17499">
    <property type="entry name" value="RMtype1_S_CloLW9ORF3270P-TRD1-CR1_like"/>
    <property type="match status" value="1"/>
</dbReference>
<dbReference type="Pfam" id="PF01420">
    <property type="entry name" value="Methylase_S"/>
    <property type="match status" value="2"/>
</dbReference>
<feature type="domain" description="Type I restriction modification DNA specificity" evidence="4">
    <location>
        <begin position="2"/>
        <end position="161"/>
    </location>
</feature>
<name>A0A128FC06_9GAMM</name>
<dbReference type="GO" id="GO:0009307">
    <property type="term" value="P:DNA restriction-modification system"/>
    <property type="evidence" value="ECO:0007669"/>
    <property type="project" value="UniProtKB-KW"/>
</dbReference>
<comment type="similarity">
    <text evidence="1">Belongs to the type-I restriction system S methylase family.</text>
</comment>
<dbReference type="EMBL" id="FIZY01000026">
    <property type="protein sequence ID" value="CZF83864.1"/>
    <property type="molecule type" value="Genomic_DNA"/>
</dbReference>
<keyword evidence="3" id="KW-0238">DNA-binding</keyword>
<dbReference type="InterPro" id="IPR044946">
    <property type="entry name" value="Restrct_endonuc_typeI_TRD_sf"/>
</dbReference>
<evidence type="ECO:0000313" key="6">
    <source>
        <dbReference type="Proteomes" id="UP000073601"/>
    </source>
</evidence>
<dbReference type="PANTHER" id="PTHR30408">
    <property type="entry name" value="TYPE-1 RESTRICTION ENZYME ECOKI SPECIFICITY PROTEIN"/>
    <property type="match status" value="1"/>
</dbReference>
<feature type="domain" description="Type I restriction modification DNA specificity" evidence="4">
    <location>
        <begin position="218"/>
        <end position="351"/>
    </location>
</feature>
<reference evidence="6" key="1">
    <citation type="submission" date="2016-02" db="EMBL/GenBank/DDBJ databases">
        <authorList>
            <person name="Rodrigo-Torres Lidia"/>
            <person name="Arahal R.David."/>
        </authorList>
    </citation>
    <scope>NUCLEOTIDE SEQUENCE [LARGE SCALE GENOMIC DNA]</scope>
    <source>
        <strain evidence="6">CECT 8713</strain>
    </source>
</reference>
<dbReference type="InterPro" id="IPR000055">
    <property type="entry name" value="Restrct_endonuc_typeI_TRD"/>
</dbReference>